<organism evidence="1">
    <name type="scientific">Rhizophora mucronata</name>
    <name type="common">Asiatic mangrove</name>
    <dbReference type="NCBI Taxonomy" id="61149"/>
    <lineage>
        <taxon>Eukaryota</taxon>
        <taxon>Viridiplantae</taxon>
        <taxon>Streptophyta</taxon>
        <taxon>Embryophyta</taxon>
        <taxon>Tracheophyta</taxon>
        <taxon>Spermatophyta</taxon>
        <taxon>Magnoliopsida</taxon>
        <taxon>eudicotyledons</taxon>
        <taxon>Gunneridae</taxon>
        <taxon>Pentapetalae</taxon>
        <taxon>rosids</taxon>
        <taxon>fabids</taxon>
        <taxon>Malpighiales</taxon>
        <taxon>Rhizophoraceae</taxon>
        <taxon>Rhizophora</taxon>
    </lineage>
</organism>
<evidence type="ECO:0000313" key="1">
    <source>
        <dbReference type="EMBL" id="MBX42076.1"/>
    </source>
</evidence>
<name>A0A2P2NHW7_RHIMU</name>
<dbReference type="EMBL" id="GGEC01061592">
    <property type="protein sequence ID" value="MBX42076.1"/>
    <property type="molecule type" value="Transcribed_RNA"/>
</dbReference>
<sequence length="51" mass="5750">MDLLDKYNVNAAFNVSNLSPFYVSDDSRMNPFKERGNYGIHIGVSKDPLSI</sequence>
<protein>
    <submittedName>
        <fullName evidence="1">Uncharacterized protein</fullName>
    </submittedName>
</protein>
<dbReference type="AlphaFoldDB" id="A0A2P2NHW7"/>
<accession>A0A2P2NHW7</accession>
<reference evidence="1" key="1">
    <citation type="submission" date="2018-02" db="EMBL/GenBank/DDBJ databases">
        <title>Rhizophora mucronata_Transcriptome.</title>
        <authorList>
            <person name="Meera S.P."/>
            <person name="Sreeshan A."/>
            <person name="Augustine A."/>
        </authorList>
    </citation>
    <scope>NUCLEOTIDE SEQUENCE</scope>
    <source>
        <tissue evidence="1">Leaf</tissue>
    </source>
</reference>
<proteinExistence type="predicted"/>